<sequence>NNKSPLRQSFKNLVGLVKKAQDRVKRSHHKDLPSLVVQTPHAVPSILDADKVLLSWSSVDNNPDSLVIDLKRCTDVRSLSSAQINPEEMSLLPDSGHNTDIKLFEIVMSDNSREKFAATSNHERASWVSAIWDVVLLLQDMKSIHRAQSIKSGIAQPVTPSSHSPKPQSNTQERNLPAIPSESSTKENLGLSKPTISRDLLHSTPHTLCSTPTTPSDSPKYSQCISSPSITNLNHRSMVRQRLAEMERGLTGTCEKSPSNVPSVVCHLDPPSRTELPPSESTESANDSLLDAYTEVPSITQIRREDPARVTSGQSHRMHAIPEDAREGCTHDERFTLKITALQQEVQTLNCNLSRFFQSRGPLESESVCKSLAIIDKRVEDTSYRLDFISSNLGAITERLATTPAAPSTQAIIEPIEAIRNTLVPEVTAMSKKMDEIVGQIACFPKNNANLTNNEAQLTSIEALLAEESNQRALHGQQQADSVRYLNELNSWLESFVQNGTSQIQAMAATLQQICEMLGVAQGNPGQATGLLADVRRIVQFVENKELGKDFGNSGPNSGTRRSTFDICYVSSQDLLDSMVQLRREQENLLKMMTAGEVFAHTAVTRSNREVGLSSEIKGERLRFVDAMKEATAINIHNHVEEFKKQLKCEVQGMTQELSRLYRDKQMLENQIADLLDFKRKAAGGGMVVPAQNIRHMQQPFNYSPSHPHLRR</sequence>
<name>A0A4S8MPR9_DENBC</name>
<feature type="coiled-coil region" evidence="1">
    <location>
        <begin position="644"/>
        <end position="671"/>
    </location>
</feature>
<protein>
    <recommendedName>
        <fullName evidence="5">PH domain-containing protein</fullName>
    </recommendedName>
</protein>
<accession>A0A4S8MPR9</accession>
<keyword evidence="1" id="KW-0175">Coiled coil</keyword>
<reference evidence="3 4" key="1">
    <citation type="journal article" date="2019" name="Nat. Ecol. Evol.">
        <title>Megaphylogeny resolves global patterns of mushroom evolution.</title>
        <authorList>
            <person name="Varga T."/>
            <person name="Krizsan K."/>
            <person name="Foldi C."/>
            <person name="Dima B."/>
            <person name="Sanchez-Garcia M."/>
            <person name="Sanchez-Ramirez S."/>
            <person name="Szollosi G.J."/>
            <person name="Szarkandi J.G."/>
            <person name="Papp V."/>
            <person name="Albert L."/>
            <person name="Andreopoulos W."/>
            <person name="Angelini C."/>
            <person name="Antonin V."/>
            <person name="Barry K.W."/>
            <person name="Bougher N.L."/>
            <person name="Buchanan P."/>
            <person name="Buyck B."/>
            <person name="Bense V."/>
            <person name="Catcheside P."/>
            <person name="Chovatia M."/>
            <person name="Cooper J."/>
            <person name="Damon W."/>
            <person name="Desjardin D."/>
            <person name="Finy P."/>
            <person name="Geml J."/>
            <person name="Haridas S."/>
            <person name="Hughes K."/>
            <person name="Justo A."/>
            <person name="Karasinski D."/>
            <person name="Kautmanova I."/>
            <person name="Kiss B."/>
            <person name="Kocsube S."/>
            <person name="Kotiranta H."/>
            <person name="LaButti K.M."/>
            <person name="Lechner B.E."/>
            <person name="Liimatainen K."/>
            <person name="Lipzen A."/>
            <person name="Lukacs Z."/>
            <person name="Mihaltcheva S."/>
            <person name="Morgado L.N."/>
            <person name="Niskanen T."/>
            <person name="Noordeloos M.E."/>
            <person name="Ohm R.A."/>
            <person name="Ortiz-Santana B."/>
            <person name="Ovrebo C."/>
            <person name="Racz N."/>
            <person name="Riley R."/>
            <person name="Savchenko A."/>
            <person name="Shiryaev A."/>
            <person name="Soop K."/>
            <person name="Spirin V."/>
            <person name="Szebenyi C."/>
            <person name="Tomsovsky M."/>
            <person name="Tulloss R.E."/>
            <person name="Uehling J."/>
            <person name="Grigoriev I.V."/>
            <person name="Vagvolgyi C."/>
            <person name="Papp T."/>
            <person name="Martin F.M."/>
            <person name="Miettinen O."/>
            <person name="Hibbett D.S."/>
            <person name="Nagy L.G."/>
        </authorList>
    </citation>
    <scope>NUCLEOTIDE SEQUENCE [LARGE SCALE GENOMIC DNA]</scope>
    <source>
        <strain evidence="3 4">CBS 962.96</strain>
    </source>
</reference>
<evidence type="ECO:0000313" key="4">
    <source>
        <dbReference type="Proteomes" id="UP000297245"/>
    </source>
</evidence>
<evidence type="ECO:0000256" key="1">
    <source>
        <dbReference type="SAM" id="Coils"/>
    </source>
</evidence>
<evidence type="ECO:0000256" key="2">
    <source>
        <dbReference type="SAM" id="MobiDB-lite"/>
    </source>
</evidence>
<keyword evidence="4" id="KW-1185">Reference proteome</keyword>
<gene>
    <name evidence="3" type="ORF">K435DRAFT_790426</name>
</gene>
<dbReference type="AlphaFoldDB" id="A0A4S8MPR9"/>
<feature type="non-terminal residue" evidence="3">
    <location>
        <position position="1"/>
    </location>
</feature>
<organism evidence="3 4">
    <name type="scientific">Dendrothele bispora (strain CBS 962.96)</name>
    <dbReference type="NCBI Taxonomy" id="1314807"/>
    <lineage>
        <taxon>Eukaryota</taxon>
        <taxon>Fungi</taxon>
        <taxon>Dikarya</taxon>
        <taxon>Basidiomycota</taxon>
        <taxon>Agaricomycotina</taxon>
        <taxon>Agaricomycetes</taxon>
        <taxon>Agaricomycetidae</taxon>
        <taxon>Agaricales</taxon>
        <taxon>Agaricales incertae sedis</taxon>
        <taxon>Dendrothele</taxon>
    </lineage>
</organism>
<evidence type="ECO:0000313" key="3">
    <source>
        <dbReference type="EMBL" id="THV05003.1"/>
    </source>
</evidence>
<feature type="region of interest" description="Disordered" evidence="2">
    <location>
        <begin position="152"/>
        <end position="190"/>
    </location>
</feature>
<feature type="region of interest" description="Disordered" evidence="2">
    <location>
        <begin position="202"/>
        <end position="228"/>
    </location>
</feature>
<dbReference type="OrthoDB" id="2261329at2759"/>
<feature type="compositionally biased region" description="Polar residues" evidence="2">
    <location>
        <begin position="204"/>
        <end position="228"/>
    </location>
</feature>
<dbReference type="Proteomes" id="UP000297245">
    <property type="component" value="Unassembled WGS sequence"/>
</dbReference>
<evidence type="ECO:0008006" key="5">
    <source>
        <dbReference type="Google" id="ProtNLM"/>
    </source>
</evidence>
<proteinExistence type="predicted"/>
<dbReference type="EMBL" id="ML179051">
    <property type="protein sequence ID" value="THV05003.1"/>
    <property type="molecule type" value="Genomic_DNA"/>
</dbReference>
<feature type="compositionally biased region" description="Polar residues" evidence="2">
    <location>
        <begin position="158"/>
        <end position="174"/>
    </location>
</feature>